<name>A0A9D4YHQ7_PEA</name>
<proteinExistence type="predicted"/>
<dbReference type="InterPro" id="IPR012337">
    <property type="entry name" value="RNaseH-like_sf"/>
</dbReference>
<gene>
    <name evidence="2" type="ORF">KIW84_023797</name>
</gene>
<dbReference type="InterPro" id="IPR036397">
    <property type="entry name" value="RNaseH_sf"/>
</dbReference>
<feature type="region of interest" description="Disordered" evidence="1">
    <location>
        <begin position="109"/>
        <end position="169"/>
    </location>
</feature>
<organism evidence="2 3">
    <name type="scientific">Pisum sativum</name>
    <name type="common">Garden pea</name>
    <name type="synonym">Lathyrus oleraceus</name>
    <dbReference type="NCBI Taxonomy" id="3888"/>
    <lineage>
        <taxon>Eukaryota</taxon>
        <taxon>Viridiplantae</taxon>
        <taxon>Streptophyta</taxon>
        <taxon>Embryophyta</taxon>
        <taxon>Tracheophyta</taxon>
        <taxon>Spermatophyta</taxon>
        <taxon>Magnoliopsida</taxon>
        <taxon>eudicotyledons</taxon>
        <taxon>Gunneridae</taxon>
        <taxon>Pentapetalae</taxon>
        <taxon>rosids</taxon>
        <taxon>fabids</taxon>
        <taxon>Fabales</taxon>
        <taxon>Fabaceae</taxon>
        <taxon>Papilionoideae</taxon>
        <taxon>50 kb inversion clade</taxon>
        <taxon>NPAAA clade</taxon>
        <taxon>Hologalegina</taxon>
        <taxon>IRL clade</taxon>
        <taxon>Fabeae</taxon>
        <taxon>Lathyrus</taxon>
    </lineage>
</organism>
<dbReference type="InterPro" id="IPR039537">
    <property type="entry name" value="Retrotran_Ty1/copia-like"/>
</dbReference>
<dbReference type="SUPFAM" id="SSF53098">
    <property type="entry name" value="Ribonuclease H-like"/>
    <property type="match status" value="1"/>
</dbReference>
<comment type="caution">
    <text evidence="2">The sequence shown here is derived from an EMBL/GenBank/DDBJ whole genome shotgun (WGS) entry which is preliminary data.</text>
</comment>
<dbReference type="PANTHER" id="PTHR42648">
    <property type="entry name" value="TRANSPOSASE, PUTATIVE-RELATED"/>
    <property type="match status" value="1"/>
</dbReference>
<dbReference type="Proteomes" id="UP001058974">
    <property type="component" value="Chromosome 2"/>
</dbReference>
<dbReference type="PANTHER" id="PTHR42648:SF27">
    <property type="entry name" value="RNA-DIRECTED DNA POLYMERASE"/>
    <property type="match status" value="1"/>
</dbReference>
<dbReference type="Gene3D" id="3.30.420.10">
    <property type="entry name" value="Ribonuclease H-like superfamily/Ribonuclease H"/>
    <property type="match status" value="1"/>
</dbReference>
<evidence type="ECO:0000313" key="3">
    <source>
        <dbReference type="Proteomes" id="UP001058974"/>
    </source>
</evidence>
<keyword evidence="3" id="KW-1185">Reference proteome</keyword>
<reference evidence="2 3" key="1">
    <citation type="journal article" date="2022" name="Nat. Genet.">
        <title>Improved pea reference genome and pan-genome highlight genomic features and evolutionary characteristics.</title>
        <authorList>
            <person name="Yang T."/>
            <person name="Liu R."/>
            <person name="Luo Y."/>
            <person name="Hu S."/>
            <person name="Wang D."/>
            <person name="Wang C."/>
            <person name="Pandey M.K."/>
            <person name="Ge S."/>
            <person name="Xu Q."/>
            <person name="Li N."/>
            <person name="Li G."/>
            <person name="Huang Y."/>
            <person name="Saxena R.K."/>
            <person name="Ji Y."/>
            <person name="Li M."/>
            <person name="Yan X."/>
            <person name="He Y."/>
            <person name="Liu Y."/>
            <person name="Wang X."/>
            <person name="Xiang C."/>
            <person name="Varshney R.K."/>
            <person name="Ding H."/>
            <person name="Gao S."/>
            <person name="Zong X."/>
        </authorList>
    </citation>
    <scope>NUCLEOTIDE SEQUENCE [LARGE SCALE GENOMIC DNA]</scope>
    <source>
        <strain evidence="2 3">cv. Zhongwan 6</strain>
    </source>
</reference>
<evidence type="ECO:0000313" key="2">
    <source>
        <dbReference type="EMBL" id="KAI5437815.1"/>
    </source>
</evidence>
<dbReference type="GO" id="GO:0003676">
    <property type="term" value="F:nucleic acid binding"/>
    <property type="evidence" value="ECO:0007669"/>
    <property type="project" value="InterPro"/>
</dbReference>
<dbReference type="EMBL" id="JAMSHJ010000002">
    <property type="protein sequence ID" value="KAI5437815.1"/>
    <property type="molecule type" value="Genomic_DNA"/>
</dbReference>
<sequence length="205" mass="22779">MVRSMMSHADLPHSFWGHALLTAAYKLNRVPSKEVEKTPYEIWSGKKPHMSYMKIWGCEVSYPKICPLIFQDIFQGTPTHFYDTDLKGTKAQLTSGPIQKMAQTGLLARRANPSPRELRKGKDEKGRKEDPSKQTLALTDGKPWRLTLRIPSNPKGNPEGKAGGSKVTSAQFDPIGQFKVTIRLQTGVKLAAIIPLLKPESAAAR</sequence>
<dbReference type="Gramene" id="Psat02G0379700-T1">
    <property type="protein sequence ID" value="KAI5437815.1"/>
    <property type="gene ID" value="KIW84_023797"/>
</dbReference>
<accession>A0A9D4YHQ7</accession>
<feature type="compositionally biased region" description="Basic and acidic residues" evidence="1">
    <location>
        <begin position="116"/>
        <end position="132"/>
    </location>
</feature>
<evidence type="ECO:0000256" key="1">
    <source>
        <dbReference type="SAM" id="MobiDB-lite"/>
    </source>
</evidence>
<dbReference type="AlphaFoldDB" id="A0A9D4YHQ7"/>
<protein>
    <submittedName>
        <fullName evidence="2">Uncharacterized protein</fullName>
    </submittedName>
</protein>